<reference evidence="2 3" key="1">
    <citation type="journal article" date="2010" name="Stand. Genomic Sci.">
        <title>Complete genome sequence of Aminobacterium colombiense type strain (ALA-1).</title>
        <authorList>
            <person name="Chertkov O."/>
            <person name="Sikorski J."/>
            <person name="Brambilla E."/>
            <person name="Lapidus A."/>
            <person name="Copeland A."/>
            <person name="Glavina Del Rio T."/>
            <person name="Nolan M."/>
            <person name="Lucas S."/>
            <person name="Tice H."/>
            <person name="Cheng J.F."/>
            <person name="Han C."/>
            <person name="Detter J.C."/>
            <person name="Bruce D."/>
            <person name="Tapia R."/>
            <person name="Goodwin L."/>
            <person name="Pitluck S."/>
            <person name="Liolios K."/>
            <person name="Ivanova N."/>
            <person name="Mavromatis K."/>
            <person name="Ovchinnikova G."/>
            <person name="Pati A."/>
            <person name="Chen A."/>
            <person name="Palaniappan K."/>
            <person name="Land M."/>
            <person name="Hauser L."/>
            <person name="Chang Y.J."/>
            <person name="Jeffries C.D."/>
            <person name="Spring S."/>
            <person name="Rohde M."/>
            <person name="Goker M."/>
            <person name="Bristow J."/>
            <person name="Eisen J.A."/>
            <person name="Markowitz V."/>
            <person name="Hugenholtz P."/>
            <person name="Kyrpides N.C."/>
            <person name="Klenk H.P."/>
        </authorList>
    </citation>
    <scope>NUCLEOTIDE SEQUENCE [LARGE SCALE GENOMIC DNA]</scope>
    <source>
        <strain evidence="3">DSM 12261 / ALA-1</strain>
    </source>
</reference>
<proteinExistence type="predicted"/>
<keyword evidence="3" id="KW-1185">Reference proteome</keyword>
<sequence>MIRVRITYSKRGRGCFIPHVVIPQLIYRSGRRAGLVFALSEGFTPRPRVSLGPELPVGVVAFAEPADIWIEKWDEGTLDRWNNVIPEAFTITGGEVYEGPSLSKSCDASGYLLGFRSPIYFEKLAHDLEQGIFLQEKHVFSAVEGTFIKLILKTPFAFGPGTLVKKLVEAGYTKGWSDVKIVRTSVGCWNGSEVEPVVTQRVLPRLPRNFKTEGMLRHD</sequence>
<dbReference type="HOGENOM" id="CLU_1330458_0_0_0"/>
<name>D5EDW3_AMICL</name>
<dbReference type="KEGG" id="aco:Amico_0610"/>
<dbReference type="AlphaFoldDB" id="D5EDW3"/>
<dbReference type="InterPro" id="IPR018768">
    <property type="entry name" value="DUF2344"/>
</dbReference>
<accession>D5EDW3</accession>
<organism evidence="2 3">
    <name type="scientific">Aminobacterium colombiense (strain DSM 12261 / ALA-1)</name>
    <dbReference type="NCBI Taxonomy" id="572547"/>
    <lineage>
        <taxon>Bacteria</taxon>
        <taxon>Thermotogati</taxon>
        <taxon>Synergistota</taxon>
        <taxon>Synergistia</taxon>
        <taxon>Synergistales</taxon>
        <taxon>Aminobacteriaceae</taxon>
        <taxon>Aminobacterium</taxon>
    </lineage>
</organism>
<dbReference type="Pfam" id="PF10105">
    <property type="entry name" value="DUF2344"/>
    <property type="match status" value="1"/>
</dbReference>
<dbReference type="eggNOG" id="COG5011">
    <property type="taxonomic scope" value="Bacteria"/>
</dbReference>
<evidence type="ECO:0000313" key="2">
    <source>
        <dbReference type="EMBL" id="ADE56745.1"/>
    </source>
</evidence>
<protein>
    <recommendedName>
        <fullName evidence="1">DUF2344 domain-containing protein</fullName>
    </recommendedName>
</protein>
<dbReference type="STRING" id="572547.Amico_0610"/>
<evidence type="ECO:0000313" key="3">
    <source>
        <dbReference type="Proteomes" id="UP000002366"/>
    </source>
</evidence>
<evidence type="ECO:0000259" key="1">
    <source>
        <dbReference type="Pfam" id="PF10105"/>
    </source>
</evidence>
<dbReference type="RefSeq" id="WP_013048011.1">
    <property type="nucleotide sequence ID" value="NC_014011.1"/>
</dbReference>
<gene>
    <name evidence="2" type="ordered locus">Amico_0610</name>
</gene>
<dbReference type="EMBL" id="CP001997">
    <property type="protein sequence ID" value="ADE56745.1"/>
    <property type="molecule type" value="Genomic_DNA"/>
</dbReference>
<dbReference type="Proteomes" id="UP000002366">
    <property type="component" value="Chromosome"/>
</dbReference>
<feature type="domain" description="DUF2344" evidence="1">
    <location>
        <begin position="3"/>
        <end position="120"/>
    </location>
</feature>